<dbReference type="GO" id="GO:0005737">
    <property type="term" value="C:cytoplasm"/>
    <property type="evidence" value="ECO:0007669"/>
    <property type="project" value="TreeGrafter"/>
</dbReference>
<keyword evidence="5" id="KW-0472">Membrane</keyword>
<proteinExistence type="inferred from homology"/>
<evidence type="ECO:0000313" key="7">
    <source>
        <dbReference type="EMBL" id="KAK3085355.1"/>
    </source>
</evidence>
<comment type="subcellular location">
    <subcellularLocation>
        <location evidence="1">Membrane</location>
    </subcellularLocation>
</comment>
<evidence type="ECO:0000256" key="6">
    <source>
        <dbReference type="ARBA" id="ARBA00023180"/>
    </source>
</evidence>
<evidence type="ECO:0000313" key="8">
    <source>
        <dbReference type="Proteomes" id="UP001186944"/>
    </source>
</evidence>
<keyword evidence="6" id="KW-0325">Glycoprotein</keyword>
<protein>
    <submittedName>
        <fullName evidence="7">Uncharacterized protein</fullName>
    </submittedName>
</protein>
<dbReference type="GO" id="GO:0016020">
    <property type="term" value="C:membrane"/>
    <property type="evidence" value="ECO:0007669"/>
    <property type="project" value="UniProtKB-SubCell"/>
</dbReference>
<dbReference type="PRINTS" id="PR01609">
    <property type="entry name" value="CD36FAMILY"/>
</dbReference>
<accession>A0AA88XGX2</accession>
<reference evidence="7" key="1">
    <citation type="submission" date="2019-08" db="EMBL/GenBank/DDBJ databases">
        <title>The improved chromosome-level genome for the pearl oyster Pinctada fucata martensii using PacBio sequencing and Hi-C.</title>
        <authorList>
            <person name="Zheng Z."/>
        </authorList>
    </citation>
    <scope>NUCLEOTIDE SEQUENCE</scope>
    <source>
        <strain evidence="7">ZZ-2019</strain>
        <tissue evidence="7">Adductor muscle</tissue>
    </source>
</reference>
<dbReference type="PANTHER" id="PTHR11923:SF51">
    <property type="entry name" value="LYSOSOME MEMBRANE PROTEIN 2"/>
    <property type="match status" value="1"/>
</dbReference>
<keyword evidence="4" id="KW-1133">Transmembrane helix</keyword>
<gene>
    <name evidence="7" type="ORF">FSP39_002039</name>
</gene>
<evidence type="ECO:0000256" key="5">
    <source>
        <dbReference type="ARBA" id="ARBA00023136"/>
    </source>
</evidence>
<organism evidence="7 8">
    <name type="scientific">Pinctada imbricata</name>
    <name type="common">Atlantic pearl-oyster</name>
    <name type="synonym">Pinctada martensii</name>
    <dbReference type="NCBI Taxonomy" id="66713"/>
    <lineage>
        <taxon>Eukaryota</taxon>
        <taxon>Metazoa</taxon>
        <taxon>Spiralia</taxon>
        <taxon>Lophotrochozoa</taxon>
        <taxon>Mollusca</taxon>
        <taxon>Bivalvia</taxon>
        <taxon>Autobranchia</taxon>
        <taxon>Pteriomorphia</taxon>
        <taxon>Pterioida</taxon>
        <taxon>Pterioidea</taxon>
        <taxon>Pteriidae</taxon>
        <taxon>Pinctada</taxon>
    </lineage>
</organism>
<keyword evidence="8" id="KW-1185">Reference proteome</keyword>
<name>A0AA88XGX2_PINIB</name>
<dbReference type="PANTHER" id="PTHR11923">
    <property type="entry name" value="SCAVENGER RECEPTOR CLASS B TYPE-1 SR-B1"/>
    <property type="match status" value="1"/>
</dbReference>
<evidence type="ECO:0000256" key="2">
    <source>
        <dbReference type="ARBA" id="ARBA00010532"/>
    </source>
</evidence>
<dbReference type="GO" id="GO:0005044">
    <property type="term" value="F:scavenger receptor activity"/>
    <property type="evidence" value="ECO:0007669"/>
    <property type="project" value="TreeGrafter"/>
</dbReference>
<sequence length="376" mass="43198">MYINFYYFQQVILKEGNVLYNIWRDLPIPIYMQFYLFDVKNPEEVMQGKKPYVEQKGPYTYSEKRVKYDIVHNDNGTVSYKQNRTFHFIPEMSVGKETDEFTTPNPVYWSLISALEWQPAELNRIITFLIKFIGEDVFTKRSMSGIIWGQNDTALTLAMQLAPSWFYTNFIGYFMNKNATNDGVYTIFSGQKGTTGDIGFIDKYNGSKYLDFWTSPWANMVNGSDGTIGPPYVSKSRVPYAFASDICRSVSGKYTEDVEFKGVNLWRYGAEMSYLENATLNPNNAGFCTPPGQCLDTGIINISSCQIVDFFHIPVSMSLPHFYLGSDRYINAVYNMKPNKEEHETVLDMEPHTGWIFSAAKRLQVNLHMKPVPGIE</sequence>
<dbReference type="AlphaFoldDB" id="A0AA88XGX2"/>
<evidence type="ECO:0000256" key="4">
    <source>
        <dbReference type="ARBA" id="ARBA00022989"/>
    </source>
</evidence>
<dbReference type="InterPro" id="IPR002159">
    <property type="entry name" value="CD36_fam"/>
</dbReference>
<comment type="similarity">
    <text evidence="2">Belongs to the CD36 family.</text>
</comment>
<dbReference type="Proteomes" id="UP001186944">
    <property type="component" value="Unassembled WGS sequence"/>
</dbReference>
<evidence type="ECO:0000256" key="1">
    <source>
        <dbReference type="ARBA" id="ARBA00004370"/>
    </source>
</evidence>
<dbReference type="EMBL" id="VSWD01000012">
    <property type="protein sequence ID" value="KAK3085355.1"/>
    <property type="molecule type" value="Genomic_DNA"/>
</dbReference>
<keyword evidence="3" id="KW-0812">Transmembrane</keyword>
<comment type="caution">
    <text evidence="7">The sequence shown here is derived from an EMBL/GenBank/DDBJ whole genome shotgun (WGS) entry which is preliminary data.</text>
</comment>
<evidence type="ECO:0000256" key="3">
    <source>
        <dbReference type="ARBA" id="ARBA00022692"/>
    </source>
</evidence>
<dbReference type="Pfam" id="PF01130">
    <property type="entry name" value="CD36"/>
    <property type="match status" value="1"/>
</dbReference>